<dbReference type="SUPFAM" id="SSF159888">
    <property type="entry name" value="YdhG-like"/>
    <property type="match status" value="1"/>
</dbReference>
<sequence length="121" mass="13183">MRSPVRPAALIAAHFDTLSPPVREVAQALHKLVAETAPQLTQTLQWGNVVFQHQGRNAIGIAAHKSYVLLQFFNGALLATQFSALEGTGKGLRHLKCRLQQPLDVELVANLVQASVDELQP</sequence>
<proteinExistence type="predicted"/>
<evidence type="ECO:0000313" key="3">
    <source>
        <dbReference type="Proteomes" id="UP000293671"/>
    </source>
</evidence>
<keyword evidence="3" id="KW-1185">Reference proteome</keyword>
<protein>
    <recommendedName>
        <fullName evidence="1">YdhG-like domain-containing protein</fullName>
    </recommendedName>
</protein>
<evidence type="ECO:0000313" key="2">
    <source>
        <dbReference type="EMBL" id="RZT97644.1"/>
    </source>
</evidence>
<dbReference type="InterPro" id="IPR014922">
    <property type="entry name" value="YdhG-like"/>
</dbReference>
<dbReference type="OrthoDB" id="7619808at2"/>
<dbReference type="AlphaFoldDB" id="A0A4Q7VN54"/>
<feature type="domain" description="YdhG-like" evidence="1">
    <location>
        <begin position="23"/>
        <end position="116"/>
    </location>
</feature>
<dbReference type="RefSeq" id="WP_130431762.1">
    <property type="nucleotide sequence ID" value="NZ_SHKP01000006.1"/>
</dbReference>
<dbReference type="Pfam" id="PF08818">
    <property type="entry name" value="DUF1801"/>
    <property type="match status" value="1"/>
</dbReference>
<dbReference type="EMBL" id="SHKP01000006">
    <property type="protein sequence ID" value="RZT97644.1"/>
    <property type="molecule type" value="Genomic_DNA"/>
</dbReference>
<organism evidence="2 3">
    <name type="scientific">Rivibacter subsaxonicus</name>
    <dbReference type="NCBI Taxonomy" id="457575"/>
    <lineage>
        <taxon>Bacteria</taxon>
        <taxon>Pseudomonadati</taxon>
        <taxon>Pseudomonadota</taxon>
        <taxon>Betaproteobacteria</taxon>
        <taxon>Burkholderiales</taxon>
        <taxon>Rivibacter</taxon>
    </lineage>
</organism>
<gene>
    <name evidence="2" type="ORF">EV670_2035</name>
</gene>
<reference evidence="2 3" key="1">
    <citation type="submission" date="2019-02" db="EMBL/GenBank/DDBJ databases">
        <title>Genomic Encyclopedia of Type Strains, Phase IV (KMG-IV): sequencing the most valuable type-strain genomes for metagenomic binning, comparative biology and taxonomic classification.</title>
        <authorList>
            <person name="Goeker M."/>
        </authorList>
    </citation>
    <scope>NUCLEOTIDE SEQUENCE [LARGE SCALE GENOMIC DNA]</scope>
    <source>
        <strain evidence="2 3">DSM 19570</strain>
    </source>
</reference>
<comment type="caution">
    <text evidence="2">The sequence shown here is derived from an EMBL/GenBank/DDBJ whole genome shotgun (WGS) entry which is preliminary data.</text>
</comment>
<name>A0A4Q7VN54_9BURK</name>
<dbReference type="Gene3D" id="3.90.1150.200">
    <property type="match status" value="1"/>
</dbReference>
<accession>A0A4Q7VN54</accession>
<dbReference type="Proteomes" id="UP000293671">
    <property type="component" value="Unassembled WGS sequence"/>
</dbReference>
<evidence type="ECO:0000259" key="1">
    <source>
        <dbReference type="Pfam" id="PF08818"/>
    </source>
</evidence>